<dbReference type="GO" id="GO:0046125">
    <property type="term" value="P:pyrimidine deoxyribonucleoside metabolic process"/>
    <property type="evidence" value="ECO:0007669"/>
    <property type="project" value="InterPro"/>
</dbReference>
<name>A0A447ITX8_9ARCH</name>
<dbReference type="InterPro" id="IPR013466">
    <property type="entry name" value="Thymidine/AMP_Pase"/>
</dbReference>
<dbReference type="GO" id="GO:0006206">
    <property type="term" value="P:pyrimidine nucleobase metabolic process"/>
    <property type="evidence" value="ECO:0007669"/>
    <property type="project" value="InterPro"/>
</dbReference>
<dbReference type="Pfam" id="PF00591">
    <property type="entry name" value="Glycos_transf_3"/>
    <property type="match status" value="1"/>
</dbReference>
<dbReference type="SUPFAM" id="SSF54680">
    <property type="entry name" value="Pyrimidine nucleoside phosphorylase C-terminal domain"/>
    <property type="match status" value="1"/>
</dbReference>
<accession>A0A447ITX8</accession>
<dbReference type="NCBIfam" id="TIGR02645">
    <property type="entry name" value="ARCH_P_rylase"/>
    <property type="match status" value="1"/>
</dbReference>
<dbReference type="InterPro" id="IPR017459">
    <property type="entry name" value="Glycosyl_Trfase_fam3_N_dom"/>
</dbReference>
<dbReference type="SUPFAM" id="SSF47648">
    <property type="entry name" value="Nucleoside phosphorylase/phosphoribosyltransferase N-terminal domain"/>
    <property type="match status" value="1"/>
</dbReference>
<dbReference type="GO" id="GO:0005829">
    <property type="term" value="C:cytosol"/>
    <property type="evidence" value="ECO:0007669"/>
    <property type="project" value="TreeGrafter"/>
</dbReference>
<dbReference type="EC" id="2.4.2.57" evidence="3"/>
<dbReference type="GO" id="GO:0004645">
    <property type="term" value="F:1,4-alpha-oligoglucan phosphorylase activity"/>
    <property type="evidence" value="ECO:0007669"/>
    <property type="project" value="InterPro"/>
</dbReference>
<evidence type="ECO:0000313" key="5">
    <source>
        <dbReference type="EMBL" id="VDS10970.1"/>
    </source>
</evidence>
<dbReference type="Pfam" id="PF02885">
    <property type="entry name" value="Glycos_trans_3N"/>
    <property type="match status" value="1"/>
</dbReference>
<keyword evidence="1" id="KW-0328">Glycosyltransferase</keyword>
<keyword evidence="2" id="KW-0808">Transferase</keyword>
<dbReference type="InterPro" id="IPR000053">
    <property type="entry name" value="Thymidine/pyrmidine_PPase"/>
</dbReference>
<dbReference type="InterPro" id="IPR017713">
    <property type="entry name" value="AMP_phosphorylase"/>
</dbReference>
<dbReference type="SUPFAM" id="SSF52418">
    <property type="entry name" value="Nucleoside phosphorylase/phosphoribosyltransferase catalytic domain"/>
    <property type="match status" value="1"/>
</dbReference>
<evidence type="ECO:0000256" key="1">
    <source>
        <dbReference type="ARBA" id="ARBA00022676"/>
    </source>
</evidence>
<dbReference type="Gene3D" id="1.20.970.50">
    <property type="match status" value="1"/>
</dbReference>
<dbReference type="AlphaFoldDB" id="A0A447ITX8"/>
<dbReference type="InterPro" id="IPR017872">
    <property type="entry name" value="Pyrmidine_PPase_CS"/>
</dbReference>
<organism evidence="5">
    <name type="scientific">uncultured Candidatus Pacearchaeota archaeon</name>
    <dbReference type="NCBI Taxonomy" id="2109283"/>
    <lineage>
        <taxon>Archaea</taxon>
        <taxon>Candidatus Pacearchaeota</taxon>
        <taxon>environmental samples</taxon>
    </lineage>
</organism>
<dbReference type="NCBIfam" id="TIGR03327">
    <property type="entry name" value="AMP_phos"/>
    <property type="match status" value="1"/>
</dbReference>
<dbReference type="PANTHER" id="PTHR10515:SF0">
    <property type="entry name" value="THYMIDINE PHOSPHORYLASE"/>
    <property type="match status" value="1"/>
</dbReference>
<evidence type="ECO:0000256" key="2">
    <source>
        <dbReference type="ARBA" id="ARBA00022679"/>
    </source>
</evidence>
<dbReference type="InterPro" id="IPR035902">
    <property type="entry name" value="Nuc_phospho_transferase"/>
</dbReference>
<dbReference type="PROSITE" id="PS00647">
    <property type="entry name" value="THYMID_PHOSPHORYLASE"/>
    <property type="match status" value="1"/>
</dbReference>
<dbReference type="EMBL" id="LR131582">
    <property type="protein sequence ID" value="VDS10970.1"/>
    <property type="molecule type" value="Genomic_DNA"/>
</dbReference>
<dbReference type="InterPro" id="IPR036320">
    <property type="entry name" value="Glycosyl_Trfase_fam3_N_dom_sf"/>
</dbReference>
<protein>
    <recommendedName>
        <fullName evidence="3">AMP phosphorylase</fullName>
        <ecNumber evidence="3">2.4.2.57</ecNumber>
    </recommendedName>
</protein>
<feature type="domain" description="Pyrimidine nucleoside phosphorylase C-terminal" evidence="4">
    <location>
        <begin position="420"/>
        <end position="487"/>
    </location>
</feature>
<dbReference type="PANTHER" id="PTHR10515">
    <property type="entry name" value="THYMIDINE PHOSPHORYLASE"/>
    <property type="match status" value="1"/>
</dbReference>
<dbReference type="NCBIfam" id="NF003338">
    <property type="entry name" value="PRK04350.1"/>
    <property type="match status" value="1"/>
</dbReference>
<evidence type="ECO:0000259" key="4">
    <source>
        <dbReference type="SMART" id="SM00941"/>
    </source>
</evidence>
<dbReference type="Pfam" id="PF07831">
    <property type="entry name" value="PYNP_C"/>
    <property type="match status" value="1"/>
</dbReference>
<sequence>MRFRIKSFKIGAGKPIVFVHKTDAKNLGIHVGNRVELSADGKRIIAVVDLVGNYFEPGEIGVSEDIARRLETKSGDSINLTFIPAPQSTRIIKKKLTCQPYAKRELNIIIKDIVNNAITEAEIAYFISGVYHCGMSEEETINLTDAIYNNGQKISWSSNKIADKHSIGGIPGNRTTPIVVSICAEAGVIMPKTSSRAITSAAGTADVIETLTRVDLSIKELKKVVKKTNACLAWGGSLGLAPADDKLIQIERLINLDPEPQLIASILAKKLAAGSKYVLIDIPYGKNAKATLSKAKRLKKKFLKIGGHFGLKIKVILTDGSQIIGNGIGPVLEMIDILKVLKREDSPKDLEDKSLKMAGVIMEMTGNAKKGQGIKKAKEILESGKAFRKFKEIIEAQGGKIKTLKPGKFSQGITSLKSGKIKEIDGRSIAHTARLAGCPSDKSAGIYIQKHIGEKISKGEIIATIYSESNHKLREAIEFFNEFNPIKF</sequence>
<reference evidence="5" key="1">
    <citation type="submission" date="2018-12" db="EMBL/GenBank/DDBJ databases">
        <authorList>
            <person name="Jaffe A."/>
        </authorList>
    </citation>
    <scope>NUCLEOTIDE SEQUENCE</scope>
</reference>
<dbReference type="Gene3D" id="3.90.1170.30">
    <property type="entry name" value="Pyrimidine nucleoside phosphorylase-like, C-terminal domain"/>
    <property type="match status" value="1"/>
</dbReference>
<dbReference type="Gene3D" id="2.40.40.20">
    <property type="match status" value="1"/>
</dbReference>
<dbReference type="InterPro" id="IPR036566">
    <property type="entry name" value="PYNP-like_C_sf"/>
</dbReference>
<dbReference type="SMART" id="SM00941">
    <property type="entry name" value="PYNP_C"/>
    <property type="match status" value="1"/>
</dbReference>
<proteinExistence type="predicted"/>
<gene>
    <name evidence="5" type="primary">deoA</name>
</gene>
<dbReference type="Gene3D" id="3.40.1030.10">
    <property type="entry name" value="Nucleoside phosphorylase/phosphoribosyltransferase catalytic domain"/>
    <property type="match status" value="1"/>
</dbReference>
<dbReference type="InterPro" id="IPR013102">
    <property type="entry name" value="PYNP_C"/>
</dbReference>
<dbReference type="GO" id="GO:0016763">
    <property type="term" value="F:pentosyltransferase activity"/>
    <property type="evidence" value="ECO:0007669"/>
    <property type="project" value="InterPro"/>
</dbReference>
<dbReference type="InterPro" id="IPR000312">
    <property type="entry name" value="Glycosyl_Trfase_fam3"/>
</dbReference>
<evidence type="ECO:0000256" key="3">
    <source>
        <dbReference type="NCBIfam" id="TIGR03327"/>
    </source>
</evidence>